<dbReference type="SUPFAM" id="SSF55811">
    <property type="entry name" value="Nudix"/>
    <property type="match status" value="1"/>
</dbReference>
<evidence type="ECO:0000256" key="6">
    <source>
        <dbReference type="ARBA" id="ARBA00023211"/>
    </source>
</evidence>
<feature type="non-terminal residue" evidence="8">
    <location>
        <position position="1"/>
    </location>
</feature>
<dbReference type="CDD" id="cd03426">
    <property type="entry name" value="NUDIX_CoAse_Nudt7"/>
    <property type="match status" value="1"/>
</dbReference>
<organism evidence="8">
    <name type="scientific">marine metagenome</name>
    <dbReference type="NCBI Taxonomy" id="408172"/>
    <lineage>
        <taxon>unclassified sequences</taxon>
        <taxon>metagenomes</taxon>
        <taxon>ecological metagenomes</taxon>
    </lineage>
</organism>
<dbReference type="InterPro" id="IPR020084">
    <property type="entry name" value="NUDIX_hydrolase_CS"/>
</dbReference>
<dbReference type="AlphaFoldDB" id="A0A382JQ15"/>
<comment type="cofactor">
    <cofactor evidence="2">
        <name>Mg(2+)</name>
        <dbReference type="ChEBI" id="CHEBI:18420"/>
    </cofactor>
</comment>
<sequence>VAAELVTLYQIEKKLQESSPEFLPGHMAHQLLAPRPRYGWQPGEIPGTARSAAVMAVLYPLQETPHILLTVRSSQLPTHAGQVSFPGGVLEGSETVTDAALRETFEEVRISPKTVRIVSTLTTLYVPASNFALHPVVGICESPPDLQPAKTEVERILHVPVAELADPKNLHLGVRWRHNQTYAVPFFEVCNERVWGATSMVLAEVLTVIGLPPNNPW</sequence>
<dbReference type="EMBL" id="UINC01075537">
    <property type="protein sequence ID" value="SVC13819.1"/>
    <property type="molecule type" value="Genomic_DNA"/>
</dbReference>
<gene>
    <name evidence="8" type="ORF">METZ01_LOCUS266673</name>
</gene>
<evidence type="ECO:0000256" key="4">
    <source>
        <dbReference type="ARBA" id="ARBA00022801"/>
    </source>
</evidence>
<keyword evidence="6" id="KW-0464">Manganese</keyword>
<evidence type="ECO:0000256" key="5">
    <source>
        <dbReference type="ARBA" id="ARBA00022842"/>
    </source>
</evidence>
<dbReference type="Gene3D" id="3.90.79.10">
    <property type="entry name" value="Nucleoside Triphosphate Pyrophosphohydrolase"/>
    <property type="match status" value="1"/>
</dbReference>
<feature type="domain" description="Nudix hydrolase" evidence="7">
    <location>
        <begin position="48"/>
        <end position="188"/>
    </location>
</feature>
<evidence type="ECO:0000256" key="3">
    <source>
        <dbReference type="ARBA" id="ARBA00022723"/>
    </source>
</evidence>
<proteinExistence type="predicted"/>
<evidence type="ECO:0000256" key="1">
    <source>
        <dbReference type="ARBA" id="ARBA00001936"/>
    </source>
</evidence>
<dbReference type="InterPro" id="IPR000086">
    <property type="entry name" value="NUDIX_hydrolase_dom"/>
</dbReference>
<comment type="cofactor">
    <cofactor evidence="1">
        <name>Mn(2+)</name>
        <dbReference type="ChEBI" id="CHEBI:29035"/>
    </cofactor>
</comment>
<dbReference type="GO" id="GO:0046872">
    <property type="term" value="F:metal ion binding"/>
    <property type="evidence" value="ECO:0007669"/>
    <property type="project" value="UniProtKB-KW"/>
</dbReference>
<reference evidence="8" key="1">
    <citation type="submission" date="2018-05" db="EMBL/GenBank/DDBJ databases">
        <authorList>
            <person name="Lanie J.A."/>
            <person name="Ng W.-L."/>
            <person name="Kazmierczak K.M."/>
            <person name="Andrzejewski T.M."/>
            <person name="Davidsen T.M."/>
            <person name="Wayne K.J."/>
            <person name="Tettelin H."/>
            <person name="Glass J.I."/>
            <person name="Rusch D."/>
            <person name="Podicherti R."/>
            <person name="Tsui H.-C.T."/>
            <person name="Winkler M.E."/>
        </authorList>
    </citation>
    <scope>NUCLEOTIDE SEQUENCE</scope>
</reference>
<protein>
    <recommendedName>
        <fullName evidence="7">Nudix hydrolase domain-containing protein</fullName>
    </recommendedName>
</protein>
<accession>A0A382JQ15</accession>
<evidence type="ECO:0000259" key="7">
    <source>
        <dbReference type="PROSITE" id="PS51462"/>
    </source>
</evidence>
<dbReference type="PANTHER" id="PTHR12992">
    <property type="entry name" value="NUDIX HYDROLASE"/>
    <property type="match status" value="1"/>
</dbReference>
<dbReference type="PROSITE" id="PS51462">
    <property type="entry name" value="NUDIX"/>
    <property type="match status" value="1"/>
</dbReference>
<dbReference type="PROSITE" id="PS00893">
    <property type="entry name" value="NUDIX_BOX"/>
    <property type="match status" value="1"/>
</dbReference>
<evidence type="ECO:0000313" key="8">
    <source>
        <dbReference type="EMBL" id="SVC13819.1"/>
    </source>
</evidence>
<keyword evidence="3" id="KW-0479">Metal-binding</keyword>
<dbReference type="GO" id="GO:0010945">
    <property type="term" value="F:coenzyme A diphosphatase activity"/>
    <property type="evidence" value="ECO:0007669"/>
    <property type="project" value="InterPro"/>
</dbReference>
<dbReference type="InterPro" id="IPR015797">
    <property type="entry name" value="NUDIX_hydrolase-like_dom_sf"/>
</dbReference>
<dbReference type="InterPro" id="IPR045121">
    <property type="entry name" value="CoAse"/>
</dbReference>
<dbReference type="Pfam" id="PF00293">
    <property type="entry name" value="NUDIX"/>
    <property type="match status" value="1"/>
</dbReference>
<name>A0A382JQ15_9ZZZZ</name>
<keyword evidence="5" id="KW-0460">Magnesium</keyword>
<dbReference type="PANTHER" id="PTHR12992:SF11">
    <property type="entry name" value="MITOCHONDRIAL COENZYME A DIPHOSPHATASE NUDT8"/>
    <property type="match status" value="1"/>
</dbReference>
<evidence type="ECO:0000256" key="2">
    <source>
        <dbReference type="ARBA" id="ARBA00001946"/>
    </source>
</evidence>
<keyword evidence="4" id="KW-0378">Hydrolase</keyword>